<dbReference type="InterPro" id="IPR006935">
    <property type="entry name" value="Helicase/UvrB_N"/>
</dbReference>
<dbReference type="InterPro" id="IPR050742">
    <property type="entry name" value="Helicase_Restrict-Modif_Enz"/>
</dbReference>
<dbReference type="NCBIfam" id="NF046055">
    <property type="entry name" value="restr_BPTD_3080"/>
    <property type="match status" value="1"/>
</dbReference>
<keyword evidence="4" id="KW-1185">Reference proteome</keyword>
<dbReference type="PANTHER" id="PTHR47396">
    <property type="entry name" value="TYPE I RESTRICTION ENZYME ECOKI R PROTEIN"/>
    <property type="match status" value="1"/>
</dbReference>
<accession>A0ABV8EGY2</accession>
<feature type="domain" description="Helicase/UvrB N-terminal" evidence="2">
    <location>
        <begin position="127"/>
        <end position="319"/>
    </location>
</feature>
<evidence type="ECO:0000313" key="3">
    <source>
        <dbReference type="EMBL" id="MFC3970884.1"/>
    </source>
</evidence>
<keyword evidence="3" id="KW-0255">Endonuclease</keyword>
<evidence type="ECO:0000313" key="4">
    <source>
        <dbReference type="Proteomes" id="UP001595697"/>
    </source>
</evidence>
<reference evidence="4" key="1">
    <citation type="journal article" date="2019" name="Int. J. Syst. Evol. Microbiol.">
        <title>The Global Catalogue of Microorganisms (GCM) 10K type strain sequencing project: providing services to taxonomists for standard genome sequencing and annotation.</title>
        <authorList>
            <consortium name="The Broad Institute Genomics Platform"/>
            <consortium name="The Broad Institute Genome Sequencing Center for Infectious Disease"/>
            <person name="Wu L."/>
            <person name="Ma J."/>
        </authorList>
    </citation>
    <scope>NUCLEOTIDE SEQUENCE [LARGE SCALE GENOMIC DNA]</scope>
    <source>
        <strain evidence="4">TBRC 5781</strain>
    </source>
</reference>
<feature type="region of interest" description="Disordered" evidence="1">
    <location>
        <begin position="1"/>
        <end position="77"/>
    </location>
</feature>
<dbReference type="EMBL" id="JBHSBD010000127">
    <property type="protein sequence ID" value="MFC3970884.1"/>
    <property type="molecule type" value="Genomic_DNA"/>
</dbReference>
<dbReference type="InterPro" id="IPR027417">
    <property type="entry name" value="P-loop_NTPase"/>
</dbReference>
<evidence type="ECO:0000256" key="1">
    <source>
        <dbReference type="SAM" id="MobiDB-lite"/>
    </source>
</evidence>
<dbReference type="GO" id="GO:0015668">
    <property type="term" value="F:type III site-specific deoxyribonuclease activity"/>
    <property type="evidence" value="ECO:0007669"/>
    <property type="project" value="UniProtKB-EC"/>
</dbReference>
<dbReference type="RefSeq" id="WP_247261361.1">
    <property type="nucleotide sequence ID" value="NZ_JALJQZ010000020.1"/>
</dbReference>
<protein>
    <submittedName>
        <fullName evidence="3">BPTD_3080 family restriction endonuclease</fullName>
        <ecNumber evidence="3">3.1.21.5</ecNumber>
    </submittedName>
</protein>
<gene>
    <name evidence="3" type="ORF">ACFOVS_22705</name>
</gene>
<dbReference type="Gene3D" id="3.40.50.300">
    <property type="entry name" value="P-loop containing nucleotide triphosphate hydrolases"/>
    <property type="match status" value="2"/>
</dbReference>
<keyword evidence="3" id="KW-0378">Hydrolase</keyword>
<sequence length="1018" mass="115270">MTKPFYAEPILNSPYEVPTRHHALSESGEPLDHPPIEGRRRSKYIAPVPKSRRSKADGKRQASLDLDQAGEGDSRYNPTPIINEIRTHIAAWRSLPNPNDWGVTPTTQRLLQHWRSEAFSGARPFYCQVEAVETAIWLAEVARNRKQYAHIFRHLEEANQDANPELFRTALKLATGAGKTTVMAMLIAWQSINAARQPNSSLFSRGFLIVAPGITIKDRLRVLKPSDANSYYRTRELVPQDMMQDLNKAKIEIVNYHVFQRRKAHELNAVGLRLMKGWKNEEIEELETEGAMLQRACGDLLQIKNIVVINDEAHHCYRERPNTNEEDELKGQEKEEARENNEAARLWISGIEALKRKVGVRAVYDLSATPFFLRGSGYEEGTLFPWVVSDFSLVDAIECGIVKLPRVPVSDNSVNSAMPVYRNLWDHIGKDMPKKGAGKSGDLDPFKLPSPLQTALYSLYSHYEKEYEAWEKAGIGVPPVFIIVCNNTASSKLVYEWVSGWEREVEGQRQNKHRGHLKLFSNFDRSGNRLPRMNTLLIDSQQLESGEALDPAFREMAKIEIEQFKREKAERDGAAEADKITEAELLREVMNTVGQKGRLGEQIRCVVSVSMLTEGWDANTVTHILGVRAFGTQLLCEQVIGRGLRRQSYELNDKGLFNTEYADILGIPFDFATEPQEVVRTPPKPVTRVQAMKERAHLSIRFPRVAGYRTELPSDKFSATFSEDSSLTLTPELVGPCRVRLEGLVGEGHEISPEALNDTRPNTVAIHLTKKLIELYFRETDQDVPYYLYNQLQPITRRWVNQCLKLTGGTKAGMLTYAELAEKACELIYQAIVRSAGQDGTGVVKAMLNPYNPNGYTDFVSFITTKQNLWRTSLSQVNYVVCDSDWEAEFARVVEAHPSTIAYVKNQALGFEVPYSIGSVPRRYLPDFIIQVNDGHGPEDPLNLIVEVKGFRGLDAQIKAQTMETMWVPGVNNLKTYGRWAFAEFRDAFAMEEEYEKLMNSMVSHVKSGMPRATRKIS</sequence>
<feature type="compositionally biased region" description="Basic and acidic residues" evidence="1">
    <location>
        <begin position="30"/>
        <end position="39"/>
    </location>
</feature>
<keyword evidence="3" id="KW-0540">Nuclease</keyword>
<name>A0ABV8EGY2_9HYPH</name>
<dbReference type="Pfam" id="PF04851">
    <property type="entry name" value="ResIII"/>
    <property type="match status" value="1"/>
</dbReference>
<dbReference type="Proteomes" id="UP001595697">
    <property type="component" value="Unassembled WGS sequence"/>
</dbReference>
<dbReference type="EC" id="3.1.21.5" evidence="3"/>
<dbReference type="PANTHER" id="PTHR47396:SF1">
    <property type="entry name" value="ATP-DEPENDENT HELICASE IRC3-RELATED"/>
    <property type="match status" value="1"/>
</dbReference>
<dbReference type="SUPFAM" id="SSF52540">
    <property type="entry name" value="P-loop containing nucleoside triphosphate hydrolases"/>
    <property type="match status" value="2"/>
</dbReference>
<comment type="caution">
    <text evidence="3">The sequence shown here is derived from an EMBL/GenBank/DDBJ whole genome shotgun (WGS) entry which is preliminary data.</text>
</comment>
<evidence type="ECO:0000259" key="2">
    <source>
        <dbReference type="Pfam" id="PF04851"/>
    </source>
</evidence>
<organism evidence="3 4">
    <name type="scientific">Rhizobium lemnae</name>
    <dbReference type="NCBI Taxonomy" id="1214924"/>
    <lineage>
        <taxon>Bacteria</taxon>
        <taxon>Pseudomonadati</taxon>
        <taxon>Pseudomonadota</taxon>
        <taxon>Alphaproteobacteria</taxon>
        <taxon>Hyphomicrobiales</taxon>
        <taxon>Rhizobiaceae</taxon>
        <taxon>Rhizobium/Agrobacterium group</taxon>
        <taxon>Rhizobium</taxon>
    </lineage>
</organism>
<proteinExistence type="predicted"/>